<comment type="subcellular location">
    <subcellularLocation>
        <location evidence="1">Membrane</location>
        <topology evidence="1">Multi-pass membrane protein</topology>
    </subcellularLocation>
</comment>
<evidence type="ECO:0000256" key="4">
    <source>
        <dbReference type="ARBA" id="ARBA00023136"/>
    </source>
</evidence>
<dbReference type="EMBL" id="VLLC01000029">
    <property type="protein sequence ID" value="TWI66908.1"/>
    <property type="molecule type" value="Genomic_DNA"/>
</dbReference>
<dbReference type="OrthoDB" id="9794225at2"/>
<keyword evidence="2 5" id="KW-0812">Transmembrane</keyword>
<dbReference type="Pfam" id="PF01699">
    <property type="entry name" value="Na_Ca_ex"/>
    <property type="match status" value="2"/>
</dbReference>
<dbReference type="InterPro" id="IPR004837">
    <property type="entry name" value="NaCa_Exmemb"/>
</dbReference>
<dbReference type="InterPro" id="IPR004481">
    <property type="entry name" value="K/Na/Ca-exchanger"/>
</dbReference>
<dbReference type="InterPro" id="IPR044880">
    <property type="entry name" value="NCX_ion-bd_dom_sf"/>
</dbReference>
<dbReference type="GO" id="GO:0008273">
    <property type="term" value="F:calcium, potassium:sodium antiporter activity"/>
    <property type="evidence" value="ECO:0007669"/>
    <property type="project" value="TreeGrafter"/>
</dbReference>
<organism evidence="7 8">
    <name type="scientific">Desulfobotulus alkaliphilus</name>
    <dbReference type="NCBI Taxonomy" id="622671"/>
    <lineage>
        <taxon>Bacteria</taxon>
        <taxon>Pseudomonadati</taxon>
        <taxon>Thermodesulfobacteriota</taxon>
        <taxon>Desulfobacteria</taxon>
        <taxon>Desulfobacterales</taxon>
        <taxon>Desulfobacteraceae</taxon>
        <taxon>Desulfobotulus</taxon>
    </lineage>
</organism>
<feature type="transmembrane region" description="Helical" evidence="5">
    <location>
        <begin position="176"/>
        <end position="198"/>
    </location>
</feature>
<dbReference type="PANTHER" id="PTHR10846:SF8">
    <property type="entry name" value="INNER MEMBRANE PROTEIN YRBG"/>
    <property type="match status" value="1"/>
</dbReference>
<dbReference type="GO" id="GO:0006874">
    <property type="term" value="P:intracellular calcium ion homeostasis"/>
    <property type="evidence" value="ECO:0007669"/>
    <property type="project" value="TreeGrafter"/>
</dbReference>
<dbReference type="GO" id="GO:0005886">
    <property type="term" value="C:plasma membrane"/>
    <property type="evidence" value="ECO:0007669"/>
    <property type="project" value="TreeGrafter"/>
</dbReference>
<gene>
    <name evidence="7" type="ORF">LZ24_02865</name>
</gene>
<accession>A0A562RD13</accession>
<dbReference type="GO" id="GO:0005262">
    <property type="term" value="F:calcium channel activity"/>
    <property type="evidence" value="ECO:0007669"/>
    <property type="project" value="TreeGrafter"/>
</dbReference>
<dbReference type="PANTHER" id="PTHR10846">
    <property type="entry name" value="SODIUM/POTASSIUM/CALCIUM EXCHANGER"/>
    <property type="match status" value="1"/>
</dbReference>
<dbReference type="Proteomes" id="UP000318307">
    <property type="component" value="Unassembled WGS sequence"/>
</dbReference>
<evidence type="ECO:0000313" key="8">
    <source>
        <dbReference type="Proteomes" id="UP000318307"/>
    </source>
</evidence>
<dbReference type="RefSeq" id="WP_144686238.1">
    <property type="nucleotide sequence ID" value="NZ_VLLC01000029.1"/>
</dbReference>
<feature type="transmembrane region" description="Helical" evidence="5">
    <location>
        <begin position="66"/>
        <end position="89"/>
    </location>
</feature>
<evidence type="ECO:0000256" key="2">
    <source>
        <dbReference type="ARBA" id="ARBA00022692"/>
    </source>
</evidence>
<feature type="transmembrane region" description="Helical" evidence="5">
    <location>
        <begin position="302"/>
        <end position="318"/>
    </location>
</feature>
<evidence type="ECO:0000259" key="6">
    <source>
        <dbReference type="Pfam" id="PF01699"/>
    </source>
</evidence>
<dbReference type="AlphaFoldDB" id="A0A562RD13"/>
<feature type="domain" description="Sodium/calcium exchanger membrane region" evidence="6">
    <location>
        <begin position="175"/>
        <end position="317"/>
    </location>
</feature>
<dbReference type="Gene3D" id="1.20.1420.30">
    <property type="entry name" value="NCX, central ion-binding region"/>
    <property type="match status" value="1"/>
</dbReference>
<feature type="transmembrane region" description="Helical" evidence="5">
    <location>
        <begin position="210"/>
        <end position="233"/>
    </location>
</feature>
<feature type="transmembrane region" description="Helical" evidence="5">
    <location>
        <begin position="101"/>
        <end position="121"/>
    </location>
</feature>
<feature type="domain" description="Sodium/calcium exchanger membrane region" evidence="6">
    <location>
        <begin position="3"/>
        <end position="150"/>
    </location>
</feature>
<feature type="transmembrane region" description="Helical" evidence="5">
    <location>
        <begin position="133"/>
        <end position="150"/>
    </location>
</feature>
<reference evidence="7 8" key="1">
    <citation type="submission" date="2019-07" db="EMBL/GenBank/DDBJ databases">
        <title>Genome sequencing of 100 strains of the haloalkaliphilic chemolithoautotrophic sulfur-oxidizing bacterium Thioalkalivibrio.</title>
        <authorList>
            <person name="Muyzer G."/>
        </authorList>
    </citation>
    <scope>NUCLEOTIDE SEQUENCE [LARGE SCALE GENOMIC DNA]</scope>
    <source>
        <strain evidence="7 8">ASO4-4</strain>
    </source>
</reference>
<keyword evidence="3 5" id="KW-1133">Transmembrane helix</keyword>
<feature type="transmembrane region" description="Helical" evidence="5">
    <location>
        <begin position="239"/>
        <end position="260"/>
    </location>
</feature>
<feature type="transmembrane region" description="Helical" evidence="5">
    <location>
        <begin position="272"/>
        <end position="290"/>
    </location>
</feature>
<evidence type="ECO:0000256" key="1">
    <source>
        <dbReference type="ARBA" id="ARBA00004141"/>
    </source>
</evidence>
<sequence length="325" mass="34556">MVYLQLVIGLALLLKGADLLVNGAISIARRFQIPSIVIGLTIVALGTSLPELFVNIYASITDNSGIAVGNVLGSNIANTLLVLGLAGAISPLGVQKGTVWAEIPLSLLAGIMLAVAVNDVFFDGALRNELTRTDGLAFLGFFLIFSYYSFNLSQSKGNDRPLEPPAEAFYGPFKSWVYIIAGMVGLGLGGDWIVDAAVIIAENFNVAEDIIGLTIVAIGTSLPELATSALAAWRGNAAIAVGNVVGSNIFNIFFVLGISASIKALPFSMHNNMDIAVVILSNILLFIFMFTGRRRSIDRGEGIFMLFLYTAYIASLFMRNGSFTS</sequence>
<comment type="caution">
    <text evidence="7">The sequence shown here is derived from an EMBL/GenBank/DDBJ whole genome shotgun (WGS) entry which is preliminary data.</text>
</comment>
<keyword evidence="8" id="KW-1185">Reference proteome</keyword>
<protein>
    <submittedName>
        <fullName evidence="7">Cation:H+ antiporter</fullName>
    </submittedName>
</protein>
<dbReference type="NCBIfam" id="TIGR00367">
    <property type="entry name" value="calcium/sodium antiporter"/>
    <property type="match status" value="1"/>
</dbReference>
<evidence type="ECO:0000256" key="3">
    <source>
        <dbReference type="ARBA" id="ARBA00022989"/>
    </source>
</evidence>
<proteinExistence type="predicted"/>
<evidence type="ECO:0000313" key="7">
    <source>
        <dbReference type="EMBL" id="TWI66908.1"/>
    </source>
</evidence>
<name>A0A562RD13_9BACT</name>
<evidence type="ECO:0000256" key="5">
    <source>
        <dbReference type="SAM" id="Phobius"/>
    </source>
</evidence>
<keyword evidence="4 5" id="KW-0472">Membrane</keyword>
<feature type="transmembrane region" description="Helical" evidence="5">
    <location>
        <begin position="33"/>
        <end position="54"/>
    </location>
</feature>